<dbReference type="AlphaFoldDB" id="A0A4Z0BYV4"/>
<dbReference type="PANTHER" id="PTHR37315:SF1">
    <property type="entry name" value="UPF0311 PROTEIN BLR7842"/>
    <property type="match status" value="1"/>
</dbReference>
<evidence type="ECO:0000313" key="1">
    <source>
        <dbReference type="EMBL" id="TFZ03478.1"/>
    </source>
</evidence>
<accession>A0A4Z0BYV4</accession>
<dbReference type="RefSeq" id="WP_135284277.1">
    <property type="nucleotide sequence ID" value="NZ_SMLL01000002.1"/>
</dbReference>
<dbReference type="InterPro" id="IPR020915">
    <property type="entry name" value="UPF0311"/>
</dbReference>
<gene>
    <name evidence="1" type="ORF">EZ242_06285</name>
</gene>
<comment type="caution">
    <text evidence="1">The sequence shown here is derived from an EMBL/GenBank/DDBJ whole genome shotgun (WGS) entry which is preliminary data.</text>
</comment>
<dbReference type="EMBL" id="SMLL01000002">
    <property type="protein sequence ID" value="TFZ03478.1"/>
    <property type="molecule type" value="Genomic_DNA"/>
</dbReference>
<protein>
    <submittedName>
        <fullName evidence="1">DUF3237 domain-containing protein</fullName>
    </submittedName>
</protein>
<evidence type="ECO:0000313" key="2">
    <source>
        <dbReference type="Proteomes" id="UP000297564"/>
    </source>
</evidence>
<keyword evidence="2" id="KW-1185">Reference proteome</keyword>
<dbReference type="PANTHER" id="PTHR37315">
    <property type="entry name" value="UPF0311 PROTEIN BLR7842"/>
    <property type="match status" value="1"/>
</dbReference>
<organism evidence="1 2">
    <name type="scientific">Ramlibacter rhizophilus</name>
    <dbReference type="NCBI Taxonomy" id="1781167"/>
    <lineage>
        <taxon>Bacteria</taxon>
        <taxon>Pseudomonadati</taxon>
        <taxon>Pseudomonadota</taxon>
        <taxon>Betaproteobacteria</taxon>
        <taxon>Burkholderiales</taxon>
        <taxon>Comamonadaceae</taxon>
        <taxon>Ramlibacter</taxon>
    </lineage>
</organism>
<dbReference type="Pfam" id="PF11578">
    <property type="entry name" value="DUF3237"/>
    <property type="match status" value="1"/>
</dbReference>
<dbReference type="OrthoDB" id="5294829at2"/>
<proteinExistence type="predicted"/>
<dbReference type="Proteomes" id="UP000297564">
    <property type="component" value="Unassembled WGS sequence"/>
</dbReference>
<sequence length="167" mass="18368">MNPRDDDTARELQTLASPLPVPQPRATLVWTAAVDVHARESLGSGPLGERFIVPIAGGRFWGAPGYETLCGTVRAGGADRQLLRADGVKELRAEYEMETTDGAVLTVVNEVIVDERVQPERYALSRITVRAPAGPHEWLNRRLFVGTLQTLRPQRDAVLVRGYLVEA</sequence>
<reference evidence="1 2" key="1">
    <citation type="submission" date="2019-03" db="EMBL/GenBank/DDBJ databases">
        <title>Ramlibacter rhizophilus CCTCC AB2015357, whole genome shotgun sequence.</title>
        <authorList>
            <person name="Zhang X."/>
            <person name="Feng G."/>
            <person name="Zhu H."/>
        </authorList>
    </citation>
    <scope>NUCLEOTIDE SEQUENCE [LARGE SCALE GENOMIC DNA]</scope>
    <source>
        <strain evidence="1 2">CCTCC AB2015357</strain>
    </source>
</reference>
<name>A0A4Z0BYV4_9BURK</name>
<dbReference type="Gene3D" id="2.40.160.20">
    <property type="match status" value="1"/>
</dbReference>